<dbReference type="SUPFAM" id="SSF143990">
    <property type="entry name" value="YbiA-like"/>
    <property type="match status" value="1"/>
</dbReference>
<feature type="domain" description="NADAR" evidence="2">
    <location>
        <begin position="203"/>
        <end position="299"/>
    </location>
</feature>
<dbReference type="InterPro" id="IPR012816">
    <property type="entry name" value="NADAR"/>
</dbReference>
<dbReference type="OMA" id="GPLSNWH"/>
<evidence type="ECO:0000313" key="3">
    <source>
        <dbReference type="EMBL" id="KIV97454.1"/>
    </source>
</evidence>
<dbReference type="InterPro" id="IPR037238">
    <property type="entry name" value="YbiA-like_sf"/>
</dbReference>
<feature type="compositionally biased region" description="Polar residues" evidence="1">
    <location>
        <begin position="1"/>
        <end position="24"/>
    </location>
</feature>
<dbReference type="STRING" id="212818.A0A0D1ZU56"/>
<name>A0A0D1ZU56_EXOME</name>
<dbReference type="HOGENOM" id="CLU_077449_0_0_1"/>
<keyword evidence="4" id="KW-1185">Reference proteome</keyword>
<sequence length="312" mass="34719">MAPVTATNVISPNRYNTRSTNVPSSRPKDQNDGPNSRSGPEGRRSRKRNHDKVQQETTPASKPNRNPKKPSTSGRKGTLMTEKHILFWGGPLSNWNLGALFPGDRVLSLLLPRLDDAQIPHPKETSLGTSLIRNHEFNCGEQAMMALKAWLFEDNETLKADATSHGDKLKFMMSTISNPAEYESLDALQTPPVIDKTRQSFLVNILHASSPKAQKALGRQVPNFNGSVWQKAAAEIVTCTSIARAEADEELRSWYVKAGSRRFVEASPVDRIWGIGLKWDNPLADDESKWRGKNLLGVCHDAAAEVIRKQYQ</sequence>
<organism evidence="3 4">
    <name type="scientific">Exophiala mesophila</name>
    <name type="common">Black yeast-like fungus</name>
    <dbReference type="NCBI Taxonomy" id="212818"/>
    <lineage>
        <taxon>Eukaryota</taxon>
        <taxon>Fungi</taxon>
        <taxon>Dikarya</taxon>
        <taxon>Ascomycota</taxon>
        <taxon>Pezizomycotina</taxon>
        <taxon>Eurotiomycetes</taxon>
        <taxon>Chaetothyriomycetidae</taxon>
        <taxon>Chaetothyriales</taxon>
        <taxon>Herpotrichiellaceae</taxon>
        <taxon>Exophiala</taxon>
    </lineage>
</organism>
<dbReference type="AlphaFoldDB" id="A0A0D1ZU56"/>
<evidence type="ECO:0000256" key="1">
    <source>
        <dbReference type="SAM" id="MobiDB-lite"/>
    </source>
</evidence>
<evidence type="ECO:0000313" key="4">
    <source>
        <dbReference type="Proteomes" id="UP000054302"/>
    </source>
</evidence>
<evidence type="ECO:0000259" key="2">
    <source>
        <dbReference type="Pfam" id="PF08719"/>
    </source>
</evidence>
<dbReference type="CDD" id="cd15457">
    <property type="entry name" value="NADAR"/>
    <property type="match status" value="1"/>
</dbReference>
<gene>
    <name evidence="3" type="ORF">PV10_01205</name>
</gene>
<proteinExistence type="predicted"/>
<protein>
    <recommendedName>
        <fullName evidence="2">NADAR domain-containing protein</fullName>
    </recommendedName>
</protein>
<reference evidence="3 4" key="1">
    <citation type="submission" date="2015-01" db="EMBL/GenBank/DDBJ databases">
        <title>The Genome Sequence of Exophiala mesophila CBS40295.</title>
        <authorList>
            <consortium name="The Broad Institute Genomics Platform"/>
            <person name="Cuomo C."/>
            <person name="de Hoog S."/>
            <person name="Gorbushina A."/>
            <person name="Stielow B."/>
            <person name="Teixiera M."/>
            <person name="Abouelleil A."/>
            <person name="Chapman S.B."/>
            <person name="Priest M."/>
            <person name="Young S.K."/>
            <person name="Wortman J."/>
            <person name="Nusbaum C."/>
            <person name="Birren B."/>
        </authorList>
    </citation>
    <scope>NUCLEOTIDE SEQUENCE [LARGE SCALE GENOMIC DNA]</scope>
    <source>
        <strain evidence="3 4">CBS 40295</strain>
    </source>
</reference>
<dbReference type="Gene3D" id="1.10.357.40">
    <property type="entry name" value="YbiA-like"/>
    <property type="match status" value="1"/>
</dbReference>
<dbReference type="Pfam" id="PF08719">
    <property type="entry name" value="NADAR"/>
    <property type="match status" value="1"/>
</dbReference>
<dbReference type="EMBL" id="KN847520">
    <property type="protein sequence ID" value="KIV97454.1"/>
    <property type="molecule type" value="Genomic_DNA"/>
</dbReference>
<dbReference type="GeneID" id="27319050"/>
<dbReference type="Proteomes" id="UP000054302">
    <property type="component" value="Unassembled WGS sequence"/>
</dbReference>
<dbReference type="RefSeq" id="XP_016229028.1">
    <property type="nucleotide sequence ID" value="XM_016365379.1"/>
</dbReference>
<dbReference type="OrthoDB" id="206452at2759"/>
<feature type="compositionally biased region" description="Polar residues" evidence="1">
    <location>
        <begin position="55"/>
        <end position="75"/>
    </location>
</feature>
<dbReference type="VEuPathDB" id="FungiDB:PV10_01205"/>
<accession>A0A0D1ZU56</accession>
<feature type="region of interest" description="Disordered" evidence="1">
    <location>
        <begin position="1"/>
        <end position="78"/>
    </location>
</feature>